<dbReference type="EC" id="2.4.2.30" evidence="1"/>
<reference evidence="8 9" key="1">
    <citation type="submission" date="2024-08" db="EMBL/GenBank/DDBJ databases">
        <authorList>
            <person name="Cucini C."/>
            <person name="Frati F."/>
        </authorList>
    </citation>
    <scope>NUCLEOTIDE SEQUENCE [LARGE SCALE GENOMIC DNA]</scope>
</reference>
<keyword evidence="4" id="KW-0520">NAD</keyword>
<evidence type="ECO:0000256" key="2">
    <source>
        <dbReference type="ARBA" id="ARBA00022676"/>
    </source>
</evidence>
<evidence type="ECO:0000256" key="3">
    <source>
        <dbReference type="ARBA" id="ARBA00022679"/>
    </source>
</evidence>
<sequence>MSQPVGWNIPAQDPEQTYPNHQVTAAGSYSNYYTPDSESDSEQQPSASAAKYSSSTDPFADLPDPVPVPYGNKPSSYSQAAAASGTGQAPSGFSSSHQRGSHHASTSHGFSQKPSSYSYQSGGGYTQGQSSYGGHNATSHNSKNYTQNSSKYPSPSYQQPMSTPSLVTNIKDFDIFGTFDSLDPSDPSFKTILKYIRNSHGLKEGDVWVHNAYEISSGLWKSFVNSLKADTSGGPAGLLLWYKTTSGGIQRLAQQKDGCVAFYDRVCRAFPQNPNDLQAPLRHFLVLCAVSLGKIHKDRNGFHHWSKIGRTPDGFNSIKGEGKQQPNSKEGVLDGSFIVPCGTTREHRGHKTYDLDFNEYMVFKAKRIRIKYVVDLEIKPAKLGGRLQSPDSSGGNKGRH</sequence>
<comment type="catalytic activity">
    <reaction evidence="5">
        <text>NAD(+) + (ADP-D-ribosyl)n-acceptor = nicotinamide + (ADP-D-ribosyl)n+1-acceptor + H(+).</text>
        <dbReference type="EC" id="2.4.2.30"/>
    </reaction>
</comment>
<proteinExistence type="predicted"/>
<keyword evidence="9" id="KW-1185">Reference proteome</keyword>
<feature type="compositionally biased region" description="Polar residues" evidence="6">
    <location>
        <begin position="136"/>
        <end position="148"/>
    </location>
</feature>
<dbReference type="InterPro" id="IPR050800">
    <property type="entry name" value="ARTD/PARP"/>
</dbReference>
<feature type="region of interest" description="Disordered" evidence="6">
    <location>
        <begin position="1"/>
        <end position="163"/>
    </location>
</feature>
<evidence type="ECO:0000313" key="9">
    <source>
        <dbReference type="Proteomes" id="UP001642540"/>
    </source>
</evidence>
<gene>
    <name evidence="8" type="ORF">ODALV1_LOCUS26213</name>
</gene>
<feature type="compositionally biased region" description="Polar residues" evidence="6">
    <location>
        <begin position="14"/>
        <end position="57"/>
    </location>
</feature>
<dbReference type="EMBL" id="CAXLJM020000109">
    <property type="protein sequence ID" value="CAL8135939.1"/>
    <property type="molecule type" value="Genomic_DNA"/>
</dbReference>
<organism evidence="8 9">
    <name type="scientific">Orchesella dallaii</name>
    <dbReference type="NCBI Taxonomy" id="48710"/>
    <lineage>
        <taxon>Eukaryota</taxon>
        <taxon>Metazoa</taxon>
        <taxon>Ecdysozoa</taxon>
        <taxon>Arthropoda</taxon>
        <taxon>Hexapoda</taxon>
        <taxon>Collembola</taxon>
        <taxon>Entomobryomorpha</taxon>
        <taxon>Entomobryoidea</taxon>
        <taxon>Orchesellidae</taxon>
        <taxon>Orchesellinae</taxon>
        <taxon>Orchesella</taxon>
    </lineage>
</organism>
<dbReference type="InterPro" id="IPR012317">
    <property type="entry name" value="Poly(ADP-ribose)pol_cat_dom"/>
</dbReference>
<accession>A0ABP1RUJ5</accession>
<keyword evidence="2" id="KW-0328">Glycosyltransferase</keyword>
<keyword evidence="3" id="KW-0808">Transferase</keyword>
<dbReference type="SUPFAM" id="SSF56399">
    <property type="entry name" value="ADP-ribosylation"/>
    <property type="match status" value="1"/>
</dbReference>
<evidence type="ECO:0000256" key="6">
    <source>
        <dbReference type="SAM" id="MobiDB-lite"/>
    </source>
</evidence>
<feature type="domain" description="PARP catalytic" evidence="7">
    <location>
        <begin position="282"/>
        <end position="376"/>
    </location>
</feature>
<comment type="caution">
    <text evidence="8">The sequence shown here is derived from an EMBL/GenBank/DDBJ whole genome shotgun (WGS) entry which is preliminary data.</text>
</comment>
<dbReference type="Proteomes" id="UP001642540">
    <property type="component" value="Unassembled WGS sequence"/>
</dbReference>
<feature type="compositionally biased region" description="Low complexity" evidence="6">
    <location>
        <begin position="149"/>
        <end position="163"/>
    </location>
</feature>
<evidence type="ECO:0000313" key="8">
    <source>
        <dbReference type="EMBL" id="CAL8135939.1"/>
    </source>
</evidence>
<dbReference type="PANTHER" id="PTHR10459">
    <property type="entry name" value="DNA LIGASE"/>
    <property type="match status" value="1"/>
</dbReference>
<evidence type="ECO:0000256" key="5">
    <source>
        <dbReference type="ARBA" id="ARBA00033987"/>
    </source>
</evidence>
<feature type="compositionally biased region" description="Low complexity" evidence="6">
    <location>
        <begin position="74"/>
        <end position="92"/>
    </location>
</feature>
<dbReference type="PANTHER" id="PTHR10459:SF60">
    <property type="entry name" value="POLY [ADP-RIBOSE] POLYMERASE 2"/>
    <property type="match status" value="1"/>
</dbReference>
<name>A0ABP1RUJ5_9HEXA</name>
<feature type="compositionally biased region" description="Polar residues" evidence="6">
    <location>
        <begin position="93"/>
        <end position="114"/>
    </location>
</feature>
<evidence type="ECO:0000256" key="4">
    <source>
        <dbReference type="ARBA" id="ARBA00023027"/>
    </source>
</evidence>
<evidence type="ECO:0000259" key="7">
    <source>
        <dbReference type="Pfam" id="PF00644"/>
    </source>
</evidence>
<protein>
    <recommendedName>
        <fullName evidence="1">NAD(+) ADP-ribosyltransferase</fullName>
        <ecNumber evidence="1">2.4.2.30</ecNumber>
    </recommendedName>
</protein>
<dbReference type="Pfam" id="PF00644">
    <property type="entry name" value="PARP"/>
    <property type="match status" value="1"/>
</dbReference>
<dbReference type="Gene3D" id="3.90.228.10">
    <property type="match status" value="1"/>
</dbReference>
<evidence type="ECO:0000256" key="1">
    <source>
        <dbReference type="ARBA" id="ARBA00012020"/>
    </source>
</evidence>